<evidence type="ECO:0000313" key="3">
    <source>
        <dbReference type="Proteomes" id="UP001144256"/>
    </source>
</evidence>
<comment type="caution">
    <text evidence="2">The sequence shown here is derived from an EMBL/GenBank/DDBJ whole genome shotgun (WGS) entry which is preliminary data.</text>
</comment>
<dbReference type="AlphaFoldDB" id="A0A9W6DF40"/>
<protein>
    <submittedName>
        <fullName evidence="2">Uncharacterized protein</fullName>
    </submittedName>
</protein>
<reference evidence="2" key="1">
    <citation type="submission" date="2022-06" db="EMBL/GenBank/DDBJ databases">
        <title>Vallitalea longa sp. nov., an anaerobic bacterium isolated from marine sediment.</title>
        <authorList>
            <person name="Hirano S."/>
            <person name="Terahara T."/>
            <person name="Mori K."/>
            <person name="Hamada M."/>
            <person name="Matsumoto R."/>
            <person name="Kobayashi T."/>
        </authorList>
    </citation>
    <scope>NUCLEOTIDE SEQUENCE</scope>
    <source>
        <strain evidence="2">SH18-1</strain>
    </source>
</reference>
<keyword evidence="1" id="KW-0812">Transmembrane</keyword>
<organism evidence="2 3">
    <name type="scientific">Vallitalea longa</name>
    <dbReference type="NCBI Taxonomy" id="2936439"/>
    <lineage>
        <taxon>Bacteria</taxon>
        <taxon>Bacillati</taxon>
        <taxon>Bacillota</taxon>
        <taxon>Clostridia</taxon>
        <taxon>Lachnospirales</taxon>
        <taxon>Vallitaleaceae</taxon>
        <taxon>Vallitalea</taxon>
    </lineage>
</organism>
<keyword evidence="1" id="KW-0472">Membrane</keyword>
<dbReference type="EMBL" id="BRLB01000002">
    <property type="protein sequence ID" value="GKX29087.1"/>
    <property type="molecule type" value="Genomic_DNA"/>
</dbReference>
<feature type="transmembrane region" description="Helical" evidence="1">
    <location>
        <begin position="36"/>
        <end position="54"/>
    </location>
</feature>
<gene>
    <name evidence="2" type="ORF">SH1V18_15670</name>
</gene>
<dbReference type="RefSeq" id="WP_281814244.1">
    <property type="nucleotide sequence ID" value="NZ_BRLB01000002.1"/>
</dbReference>
<proteinExistence type="predicted"/>
<dbReference type="Proteomes" id="UP001144256">
    <property type="component" value="Unassembled WGS sequence"/>
</dbReference>
<accession>A0A9W6DF40</accession>
<evidence type="ECO:0000313" key="2">
    <source>
        <dbReference type="EMBL" id="GKX29087.1"/>
    </source>
</evidence>
<evidence type="ECO:0000256" key="1">
    <source>
        <dbReference type="SAM" id="Phobius"/>
    </source>
</evidence>
<keyword evidence="1" id="KW-1133">Transmembrane helix</keyword>
<keyword evidence="3" id="KW-1185">Reference proteome</keyword>
<sequence>MNRPNYRRPLHRVGEKQVKEQSEQASIMEFDFKKTTIIIALLCFIEGWLIGLAMNRK</sequence>
<name>A0A9W6DF40_9FIRM</name>